<evidence type="ECO:0000313" key="3">
    <source>
        <dbReference type="Proteomes" id="UP000049983"/>
    </source>
</evidence>
<proteinExistence type="predicted"/>
<organism evidence="2 3">
    <name type="scientific">Roseibium album</name>
    <dbReference type="NCBI Taxonomy" id="311410"/>
    <lineage>
        <taxon>Bacteria</taxon>
        <taxon>Pseudomonadati</taxon>
        <taxon>Pseudomonadota</taxon>
        <taxon>Alphaproteobacteria</taxon>
        <taxon>Hyphomicrobiales</taxon>
        <taxon>Stappiaceae</taxon>
        <taxon>Roseibium</taxon>
    </lineage>
</organism>
<evidence type="ECO:0000313" key="2">
    <source>
        <dbReference type="EMBL" id="CTQ78607.1"/>
    </source>
</evidence>
<dbReference type="GeneID" id="97672968"/>
<dbReference type="STRING" id="311410.LA5095_05154"/>
<evidence type="ECO:0000256" key="1">
    <source>
        <dbReference type="SAM" id="SignalP"/>
    </source>
</evidence>
<accession>A0A0M7AVG8</accession>
<dbReference type="OrthoDB" id="7358065at2"/>
<dbReference type="RefSeq" id="WP_144436166.1">
    <property type="nucleotide sequence ID" value="NZ_CANKXR010000001.1"/>
</dbReference>
<dbReference type="Proteomes" id="UP000049983">
    <property type="component" value="Unassembled WGS sequence"/>
</dbReference>
<protein>
    <submittedName>
        <fullName evidence="2">Uncharacterized protein</fullName>
    </submittedName>
</protein>
<name>A0A0M7AVG8_9HYPH</name>
<sequence>MFKTFQKHILVLAVLAAGLSTGSAADKSERLAGKQVEGYLQGNTVYIDVLPGDGAFGKGGLSPFYYGHDGTFAADLPARKITGTWKLSADSSYCIDVVEAGRTFCTNVYKKGSGIEHHSVGLGRLMGSVVRIVPGNDADL</sequence>
<keyword evidence="3" id="KW-1185">Reference proteome</keyword>
<keyword evidence="1" id="KW-0732">Signal</keyword>
<gene>
    <name evidence="2" type="ORF">LA5096_05729</name>
</gene>
<dbReference type="EMBL" id="CXWC01000015">
    <property type="protein sequence ID" value="CTQ78607.1"/>
    <property type="molecule type" value="Genomic_DNA"/>
</dbReference>
<reference evidence="3" key="1">
    <citation type="submission" date="2015-07" db="EMBL/GenBank/DDBJ databases">
        <authorList>
            <person name="Rodrigo-Torres Lidia"/>
            <person name="Arahal R.David."/>
        </authorList>
    </citation>
    <scope>NUCLEOTIDE SEQUENCE [LARGE SCALE GENOMIC DNA]</scope>
    <source>
        <strain evidence="3">CECT 5096</strain>
    </source>
</reference>
<feature type="chain" id="PRO_5009788157" evidence="1">
    <location>
        <begin position="25"/>
        <end position="140"/>
    </location>
</feature>
<feature type="signal peptide" evidence="1">
    <location>
        <begin position="1"/>
        <end position="24"/>
    </location>
</feature>
<dbReference type="AlphaFoldDB" id="A0A0M7AVG8"/>